<dbReference type="Gene3D" id="3.40.30.10">
    <property type="entry name" value="Glutaredoxin"/>
    <property type="match status" value="1"/>
</dbReference>
<dbReference type="AlphaFoldDB" id="A0A1G2K5R5"/>
<name>A0A1G2K5R5_9BACT</name>
<gene>
    <name evidence="2" type="ORF">A2131_00890</name>
</gene>
<dbReference type="Proteomes" id="UP000177392">
    <property type="component" value="Unassembled WGS sequence"/>
</dbReference>
<dbReference type="EMBL" id="MHQB01000002">
    <property type="protein sequence ID" value="OGZ94784.1"/>
    <property type="molecule type" value="Genomic_DNA"/>
</dbReference>
<sequence length="96" mass="10976">MRPILLEEVSSPGCHNCRAFREWWDTVKQDYPNVTIKEIDLTTDEGQALVQKYMIFASPGIILNGELFSTGGFSKDRLIAKLKQLTTDNRQQTTKK</sequence>
<reference evidence="2 3" key="1">
    <citation type="journal article" date="2016" name="Nat. Commun.">
        <title>Thousands of microbial genomes shed light on interconnected biogeochemical processes in an aquifer system.</title>
        <authorList>
            <person name="Anantharaman K."/>
            <person name="Brown C.T."/>
            <person name="Hug L.A."/>
            <person name="Sharon I."/>
            <person name="Castelle C.J."/>
            <person name="Probst A.J."/>
            <person name="Thomas B.C."/>
            <person name="Singh A."/>
            <person name="Wilkins M.J."/>
            <person name="Karaoz U."/>
            <person name="Brodie E.L."/>
            <person name="Williams K.H."/>
            <person name="Hubbard S.S."/>
            <person name="Banfield J.F."/>
        </authorList>
    </citation>
    <scope>NUCLEOTIDE SEQUENCE [LARGE SCALE GENOMIC DNA]</scope>
</reference>
<dbReference type="Pfam" id="PF13192">
    <property type="entry name" value="Thioredoxin_3"/>
    <property type="match status" value="1"/>
</dbReference>
<protein>
    <recommendedName>
        <fullName evidence="1">Thioredoxin-like fold domain-containing protein</fullName>
    </recommendedName>
</protein>
<dbReference type="CDD" id="cd02947">
    <property type="entry name" value="TRX_family"/>
    <property type="match status" value="1"/>
</dbReference>
<evidence type="ECO:0000313" key="2">
    <source>
        <dbReference type="EMBL" id="OGZ94784.1"/>
    </source>
</evidence>
<proteinExistence type="predicted"/>
<dbReference type="SUPFAM" id="SSF52833">
    <property type="entry name" value="Thioredoxin-like"/>
    <property type="match status" value="1"/>
</dbReference>
<comment type="caution">
    <text evidence="2">The sequence shown here is derived from an EMBL/GenBank/DDBJ whole genome shotgun (WGS) entry which is preliminary data.</text>
</comment>
<evidence type="ECO:0000259" key="1">
    <source>
        <dbReference type="Pfam" id="PF13192"/>
    </source>
</evidence>
<dbReference type="InterPro" id="IPR036249">
    <property type="entry name" value="Thioredoxin-like_sf"/>
</dbReference>
<organism evidence="2 3">
    <name type="scientific">Candidatus Sungbacteria bacterium GWC2_49_10</name>
    <dbReference type="NCBI Taxonomy" id="1802263"/>
    <lineage>
        <taxon>Bacteria</taxon>
        <taxon>Candidatus Sungiibacteriota</taxon>
    </lineage>
</organism>
<accession>A0A1G2K5R5</accession>
<evidence type="ECO:0000313" key="3">
    <source>
        <dbReference type="Proteomes" id="UP000177392"/>
    </source>
</evidence>
<feature type="domain" description="Thioredoxin-like fold" evidence="1">
    <location>
        <begin position="8"/>
        <end position="81"/>
    </location>
</feature>
<dbReference type="InterPro" id="IPR012336">
    <property type="entry name" value="Thioredoxin-like_fold"/>
</dbReference>